<comment type="caution">
    <text evidence="2">The sequence shown here is derived from an EMBL/GenBank/DDBJ whole genome shotgun (WGS) entry which is preliminary data.</text>
</comment>
<dbReference type="Proteomes" id="UP001461498">
    <property type="component" value="Unassembled WGS sequence"/>
</dbReference>
<dbReference type="AlphaFoldDB" id="A0AAW1DBU3"/>
<gene>
    <name evidence="2" type="ORF">O3M35_008524</name>
</gene>
<proteinExistence type="predicted"/>
<evidence type="ECO:0000256" key="1">
    <source>
        <dbReference type="SAM" id="MobiDB-lite"/>
    </source>
</evidence>
<sequence length="92" mass="10692">MVSSYTDQSNAPITTKHRPFKTKFSVQSHSFLHPKPHLKHRSPHFLYFAKTQNAKLHSKHIPTRQPLIQALSHHKRPGNPSKLHWVTTISQE</sequence>
<feature type="region of interest" description="Disordered" evidence="1">
    <location>
        <begin position="1"/>
        <end position="20"/>
    </location>
</feature>
<keyword evidence="3" id="KW-1185">Reference proteome</keyword>
<feature type="compositionally biased region" description="Polar residues" evidence="1">
    <location>
        <begin position="1"/>
        <end position="13"/>
    </location>
</feature>
<evidence type="ECO:0000313" key="3">
    <source>
        <dbReference type="Proteomes" id="UP001461498"/>
    </source>
</evidence>
<name>A0AAW1DBU3_9HEMI</name>
<evidence type="ECO:0000313" key="2">
    <source>
        <dbReference type="EMBL" id="KAK9506628.1"/>
    </source>
</evidence>
<feature type="region of interest" description="Disordered" evidence="1">
    <location>
        <begin position="73"/>
        <end position="92"/>
    </location>
</feature>
<reference evidence="2 3" key="1">
    <citation type="submission" date="2022-12" db="EMBL/GenBank/DDBJ databases">
        <title>Chromosome-level genome assembly of true bugs.</title>
        <authorList>
            <person name="Ma L."/>
            <person name="Li H."/>
        </authorList>
    </citation>
    <scope>NUCLEOTIDE SEQUENCE [LARGE SCALE GENOMIC DNA]</scope>
    <source>
        <strain evidence="2">Lab_2022b</strain>
    </source>
</reference>
<protein>
    <submittedName>
        <fullName evidence="2">Uncharacterized protein</fullName>
    </submittedName>
</protein>
<dbReference type="EMBL" id="JAPXFL010000005">
    <property type="protein sequence ID" value="KAK9506628.1"/>
    <property type="molecule type" value="Genomic_DNA"/>
</dbReference>
<accession>A0AAW1DBU3</accession>
<organism evidence="2 3">
    <name type="scientific">Rhynocoris fuscipes</name>
    <dbReference type="NCBI Taxonomy" id="488301"/>
    <lineage>
        <taxon>Eukaryota</taxon>
        <taxon>Metazoa</taxon>
        <taxon>Ecdysozoa</taxon>
        <taxon>Arthropoda</taxon>
        <taxon>Hexapoda</taxon>
        <taxon>Insecta</taxon>
        <taxon>Pterygota</taxon>
        <taxon>Neoptera</taxon>
        <taxon>Paraneoptera</taxon>
        <taxon>Hemiptera</taxon>
        <taxon>Heteroptera</taxon>
        <taxon>Panheteroptera</taxon>
        <taxon>Cimicomorpha</taxon>
        <taxon>Reduviidae</taxon>
        <taxon>Harpactorinae</taxon>
        <taxon>Harpactorini</taxon>
        <taxon>Rhynocoris</taxon>
    </lineage>
</organism>